<organism evidence="2 3">
    <name type="scientific">Thalassiosira pseudonana</name>
    <name type="common">Marine diatom</name>
    <name type="synonym">Cyclotella nana</name>
    <dbReference type="NCBI Taxonomy" id="35128"/>
    <lineage>
        <taxon>Eukaryota</taxon>
        <taxon>Sar</taxon>
        <taxon>Stramenopiles</taxon>
        <taxon>Ochrophyta</taxon>
        <taxon>Bacillariophyta</taxon>
        <taxon>Coscinodiscophyceae</taxon>
        <taxon>Thalassiosirophycidae</taxon>
        <taxon>Thalassiosirales</taxon>
        <taxon>Thalassiosiraceae</taxon>
        <taxon>Thalassiosira</taxon>
    </lineage>
</organism>
<keyword evidence="1" id="KW-0812">Transmembrane</keyword>
<dbReference type="KEGG" id="tps:THAPSDRAFT_5287"/>
<gene>
    <name evidence="2" type="ORF">THAPSDRAFT_5287</name>
</gene>
<keyword evidence="1" id="KW-0472">Membrane</keyword>
<evidence type="ECO:0000313" key="3">
    <source>
        <dbReference type="Proteomes" id="UP000001449"/>
    </source>
</evidence>
<dbReference type="HOGENOM" id="CLU_527373_0_0_1"/>
<dbReference type="EMBL" id="CM000642">
    <property type="protein sequence ID" value="EED91952.1"/>
    <property type="molecule type" value="Genomic_DNA"/>
</dbReference>
<dbReference type="AlphaFoldDB" id="B8C2H6"/>
<protein>
    <submittedName>
        <fullName evidence="2">Uncharacterized protein</fullName>
    </submittedName>
</protein>
<reference evidence="2 3" key="2">
    <citation type="journal article" date="2008" name="Nature">
        <title>The Phaeodactylum genome reveals the evolutionary history of diatom genomes.</title>
        <authorList>
            <person name="Bowler C."/>
            <person name="Allen A.E."/>
            <person name="Badger J.H."/>
            <person name="Grimwood J."/>
            <person name="Jabbari K."/>
            <person name="Kuo A."/>
            <person name="Maheswari U."/>
            <person name="Martens C."/>
            <person name="Maumus F."/>
            <person name="Otillar R.P."/>
            <person name="Rayko E."/>
            <person name="Salamov A."/>
            <person name="Vandepoele K."/>
            <person name="Beszteri B."/>
            <person name="Gruber A."/>
            <person name="Heijde M."/>
            <person name="Katinka M."/>
            <person name="Mock T."/>
            <person name="Valentin K."/>
            <person name="Verret F."/>
            <person name="Berges J.A."/>
            <person name="Brownlee C."/>
            <person name="Cadoret J.P."/>
            <person name="Chiovitti A."/>
            <person name="Choi C.J."/>
            <person name="Coesel S."/>
            <person name="De Martino A."/>
            <person name="Detter J.C."/>
            <person name="Durkin C."/>
            <person name="Falciatore A."/>
            <person name="Fournet J."/>
            <person name="Haruta M."/>
            <person name="Huysman M.J."/>
            <person name="Jenkins B.D."/>
            <person name="Jiroutova K."/>
            <person name="Jorgensen R.E."/>
            <person name="Joubert Y."/>
            <person name="Kaplan A."/>
            <person name="Kroger N."/>
            <person name="Kroth P.G."/>
            <person name="La Roche J."/>
            <person name="Lindquist E."/>
            <person name="Lommer M."/>
            <person name="Martin-Jezequel V."/>
            <person name="Lopez P.J."/>
            <person name="Lucas S."/>
            <person name="Mangogna M."/>
            <person name="McGinnis K."/>
            <person name="Medlin L.K."/>
            <person name="Montsant A."/>
            <person name="Oudot-Le Secq M.P."/>
            <person name="Napoli C."/>
            <person name="Obornik M."/>
            <person name="Parker M.S."/>
            <person name="Petit J.L."/>
            <person name="Porcel B.M."/>
            <person name="Poulsen N."/>
            <person name="Robison M."/>
            <person name="Rychlewski L."/>
            <person name="Rynearson T.A."/>
            <person name="Schmutz J."/>
            <person name="Shapiro H."/>
            <person name="Siaut M."/>
            <person name="Stanley M."/>
            <person name="Sussman M.R."/>
            <person name="Taylor A.R."/>
            <person name="Vardi A."/>
            <person name="von Dassow P."/>
            <person name="Vyverman W."/>
            <person name="Willis A."/>
            <person name="Wyrwicz L.S."/>
            <person name="Rokhsar D.S."/>
            <person name="Weissenbach J."/>
            <person name="Armbrust E.V."/>
            <person name="Green B.R."/>
            <person name="Van de Peer Y."/>
            <person name="Grigoriev I.V."/>
        </authorList>
    </citation>
    <scope>NUCLEOTIDE SEQUENCE [LARGE SCALE GENOMIC DNA]</scope>
    <source>
        <strain evidence="2 3">CCMP1335</strain>
    </source>
</reference>
<dbReference type="RefSeq" id="XP_002290200.1">
    <property type="nucleotide sequence ID" value="XM_002290164.1"/>
</dbReference>
<dbReference type="Proteomes" id="UP000001449">
    <property type="component" value="Chromosome 5"/>
</dbReference>
<keyword evidence="3" id="KW-1185">Reference proteome</keyword>
<evidence type="ECO:0000313" key="2">
    <source>
        <dbReference type="EMBL" id="EED91952.1"/>
    </source>
</evidence>
<proteinExistence type="predicted"/>
<accession>B8C2H6</accession>
<dbReference type="InParanoid" id="B8C2H6"/>
<keyword evidence="1" id="KW-1133">Transmembrane helix</keyword>
<name>B8C2H6_THAPS</name>
<dbReference type="GeneID" id="7449591"/>
<feature type="transmembrane region" description="Helical" evidence="1">
    <location>
        <begin position="20"/>
        <end position="38"/>
    </location>
</feature>
<reference evidence="2 3" key="1">
    <citation type="journal article" date="2004" name="Science">
        <title>The genome of the diatom Thalassiosira pseudonana: ecology, evolution, and metabolism.</title>
        <authorList>
            <person name="Armbrust E.V."/>
            <person name="Berges J.A."/>
            <person name="Bowler C."/>
            <person name="Green B.R."/>
            <person name="Martinez D."/>
            <person name="Putnam N.H."/>
            <person name="Zhou S."/>
            <person name="Allen A.E."/>
            <person name="Apt K.E."/>
            <person name="Bechner M."/>
            <person name="Brzezinski M.A."/>
            <person name="Chaal B.K."/>
            <person name="Chiovitti A."/>
            <person name="Davis A.K."/>
            <person name="Demarest M.S."/>
            <person name="Detter J.C."/>
            <person name="Glavina T."/>
            <person name="Goodstein D."/>
            <person name="Hadi M.Z."/>
            <person name="Hellsten U."/>
            <person name="Hildebrand M."/>
            <person name="Jenkins B.D."/>
            <person name="Jurka J."/>
            <person name="Kapitonov V.V."/>
            <person name="Kroger N."/>
            <person name="Lau W.W."/>
            <person name="Lane T.W."/>
            <person name="Larimer F.W."/>
            <person name="Lippmeier J.C."/>
            <person name="Lucas S."/>
            <person name="Medina M."/>
            <person name="Montsant A."/>
            <person name="Obornik M."/>
            <person name="Parker M.S."/>
            <person name="Palenik B."/>
            <person name="Pazour G.J."/>
            <person name="Richardson P.M."/>
            <person name="Rynearson T.A."/>
            <person name="Saito M.A."/>
            <person name="Schwartz D.C."/>
            <person name="Thamatrakoln K."/>
            <person name="Valentin K."/>
            <person name="Vardi A."/>
            <person name="Wilkerson F.P."/>
            <person name="Rokhsar D.S."/>
        </authorList>
    </citation>
    <scope>NUCLEOTIDE SEQUENCE [LARGE SCALE GENOMIC DNA]</scope>
    <source>
        <strain evidence="2 3">CCMP1335</strain>
    </source>
</reference>
<sequence>MTAAKSQPSRKKSCSLTLQASFLLCATVIYIGVIGTQFKLARLIGNHDAYINSRGGFHYSLSGDPSVRREKATVKKVHMSEEELKSQYKVLATSTASKWNLTAPNAVELLEQQFTKEYDYNPDTDFFHFHHLYKSGGTSISDLIDNTLGLPKVGKWYEKILPGSYRSGDMNHKEALEDITRRLAQGTPREELPYRASYAHTGLRPVYGPQKTETGEFLLKHLPHKRLRGVTMLREPTDFRASNHAMIMCGLNAEVVKFNNERAKQGLEQICSPKEGLNISELIDRKIQTILDKCKDPNNVNAQQKKQCKDEESGIDTLDHCRSAAHLLASPKYDKHYRSMFKGLMGRFHRGQKFGGTAKGRMNYGFERAEESEGYSVEAVEEYTLEDLGGLDQTISAIGDIDSPEPDFIWFGITERMKESTSLFYYYFRVPPLEQVPDARVQSCRPTAWWSDEDKSTVKEREPADYALWRAANAIMDVRIMKMQMEIQAKLDDGESKESMPHVDWDQLEEVGITFEL</sequence>
<dbReference type="PaxDb" id="35128-Thaps5287"/>
<evidence type="ECO:0000256" key="1">
    <source>
        <dbReference type="SAM" id="Phobius"/>
    </source>
</evidence>